<name>A0ABP3N943_9GAMM</name>
<keyword evidence="1" id="KW-1133">Transmembrane helix</keyword>
<protein>
    <recommendedName>
        <fullName evidence="5">Secreted protein</fullName>
    </recommendedName>
</protein>
<evidence type="ECO:0008006" key="5">
    <source>
        <dbReference type="Google" id="ProtNLM"/>
    </source>
</evidence>
<keyword evidence="1" id="KW-0812">Transmembrane</keyword>
<feature type="signal peptide" evidence="2">
    <location>
        <begin position="1"/>
        <end position="19"/>
    </location>
</feature>
<evidence type="ECO:0000313" key="4">
    <source>
        <dbReference type="Proteomes" id="UP001501169"/>
    </source>
</evidence>
<feature type="chain" id="PRO_5046728254" description="Secreted protein" evidence="2">
    <location>
        <begin position="20"/>
        <end position="105"/>
    </location>
</feature>
<organism evidence="3 4">
    <name type="scientific">Rheinheimera aquimaris</name>
    <dbReference type="NCBI Taxonomy" id="412437"/>
    <lineage>
        <taxon>Bacteria</taxon>
        <taxon>Pseudomonadati</taxon>
        <taxon>Pseudomonadota</taxon>
        <taxon>Gammaproteobacteria</taxon>
        <taxon>Chromatiales</taxon>
        <taxon>Chromatiaceae</taxon>
        <taxon>Rheinheimera</taxon>
    </lineage>
</organism>
<keyword evidence="2" id="KW-0732">Signal</keyword>
<accession>A0ABP3N943</accession>
<dbReference type="RefSeq" id="WP_226765793.1">
    <property type="nucleotide sequence ID" value="NZ_BAAAEO010000001.1"/>
</dbReference>
<dbReference type="Proteomes" id="UP001501169">
    <property type="component" value="Unassembled WGS sequence"/>
</dbReference>
<gene>
    <name evidence="3" type="ORF">GCM10009098_02750</name>
</gene>
<feature type="transmembrane region" description="Helical" evidence="1">
    <location>
        <begin position="29"/>
        <end position="51"/>
    </location>
</feature>
<proteinExistence type="predicted"/>
<dbReference type="EMBL" id="BAAAEO010000001">
    <property type="protein sequence ID" value="GAA0538681.1"/>
    <property type="molecule type" value="Genomic_DNA"/>
</dbReference>
<reference evidence="4" key="1">
    <citation type="journal article" date="2019" name="Int. J. Syst. Evol. Microbiol.">
        <title>The Global Catalogue of Microorganisms (GCM) 10K type strain sequencing project: providing services to taxonomists for standard genome sequencing and annotation.</title>
        <authorList>
            <consortium name="The Broad Institute Genomics Platform"/>
            <consortium name="The Broad Institute Genome Sequencing Center for Infectious Disease"/>
            <person name="Wu L."/>
            <person name="Ma J."/>
        </authorList>
    </citation>
    <scope>NUCLEOTIDE SEQUENCE [LARGE SCALE GENOMIC DNA]</scope>
    <source>
        <strain evidence="4">JCM 14331</strain>
    </source>
</reference>
<evidence type="ECO:0000256" key="1">
    <source>
        <dbReference type="SAM" id="Phobius"/>
    </source>
</evidence>
<evidence type="ECO:0000313" key="3">
    <source>
        <dbReference type="EMBL" id="GAA0538681.1"/>
    </source>
</evidence>
<keyword evidence="4" id="KW-1185">Reference proteome</keyword>
<sequence length="105" mass="9901">MKKLLVAAAALAFAVNVNAQEAAGGEGTIGGVATSTVAAGVVGVAVAAAIISNNRGSSVTGPEEEVLVCNSGDGSPVNGVCTGVVVTGTGSTTATATYTYAASVQ</sequence>
<keyword evidence="1" id="KW-0472">Membrane</keyword>
<evidence type="ECO:0000256" key="2">
    <source>
        <dbReference type="SAM" id="SignalP"/>
    </source>
</evidence>
<comment type="caution">
    <text evidence="3">The sequence shown here is derived from an EMBL/GenBank/DDBJ whole genome shotgun (WGS) entry which is preliminary data.</text>
</comment>